<dbReference type="Gene3D" id="2.60.120.650">
    <property type="entry name" value="Cupin"/>
    <property type="match status" value="1"/>
</dbReference>
<dbReference type="PROSITE" id="PS51184">
    <property type="entry name" value="JMJC"/>
    <property type="match status" value="1"/>
</dbReference>
<evidence type="ECO:0000259" key="1">
    <source>
        <dbReference type="PROSITE" id="PS51184"/>
    </source>
</evidence>
<dbReference type="InterPro" id="IPR041667">
    <property type="entry name" value="Cupin_8"/>
</dbReference>
<dbReference type="EMBL" id="NISK01000004">
    <property type="protein sequence ID" value="OWQ94702.1"/>
    <property type="molecule type" value="Genomic_DNA"/>
</dbReference>
<comment type="caution">
    <text evidence="2">The sequence shown here is derived from an EMBL/GenBank/DDBJ whole genome shotgun (WGS) entry which is preliminary data.</text>
</comment>
<gene>
    <name evidence="2" type="ORF">CDQ92_16680</name>
</gene>
<protein>
    <recommendedName>
        <fullName evidence="1">JmjC domain-containing protein</fullName>
    </recommendedName>
</protein>
<dbReference type="SUPFAM" id="SSF51197">
    <property type="entry name" value="Clavaminate synthase-like"/>
    <property type="match status" value="1"/>
</dbReference>
<organism evidence="2 3">
    <name type="scientific">Sphingopyxis bauzanensis</name>
    <dbReference type="NCBI Taxonomy" id="651663"/>
    <lineage>
        <taxon>Bacteria</taxon>
        <taxon>Pseudomonadati</taxon>
        <taxon>Pseudomonadota</taxon>
        <taxon>Alphaproteobacteria</taxon>
        <taxon>Sphingomonadales</taxon>
        <taxon>Sphingomonadaceae</taxon>
        <taxon>Sphingopyxis</taxon>
    </lineage>
</organism>
<evidence type="ECO:0000313" key="2">
    <source>
        <dbReference type="EMBL" id="OWQ94702.1"/>
    </source>
</evidence>
<feature type="domain" description="JmjC" evidence="1">
    <location>
        <begin position="190"/>
        <end position="341"/>
    </location>
</feature>
<evidence type="ECO:0000313" key="3">
    <source>
        <dbReference type="Proteomes" id="UP000197361"/>
    </source>
</evidence>
<dbReference type="PANTHER" id="PTHR12461">
    <property type="entry name" value="HYPOXIA-INDUCIBLE FACTOR 1 ALPHA INHIBITOR-RELATED"/>
    <property type="match status" value="1"/>
</dbReference>
<dbReference type="Pfam" id="PF13621">
    <property type="entry name" value="Cupin_8"/>
    <property type="match status" value="1"/>
</dbReference>
<accession>A0A246JPG7</accession>
<dbReference type="SMART" id="SM00558">
    <property type="entry name" value="JmjC"/>
    <property type="match status" value="1"/>
</dbReference>
<dbReference type="AlphaFoldDB" id="A0A246JPG7"/>
<dbReference type="Proteomes" id="UP000197361">
    <property type="component" value="Unassembled WGS sequence"/>
</dbReference>
<dbReference type="InterPro" id="IPR003347">
    <property type="entry name" value="JmjC_dom"/>
</dbReference>
<reference evidence="2 3" key="1">
    <citation type="journal article" date="2010" name="Int. J. Syst. Evol. Microbiol.">
        <title>Sphingopyxis bauzanensis sp. nov., a psychrophilic bacterium isolated from soil.</title>
        <authorList>
            <person name="Zhang D.C."/>
            <person name="Liu H.C."/>
            <person name="Xin Y.H."/>
            <person name="Zhou Y.G."/>
            <person name="Schinner F."/>
            <person name="Margesin R."/>
        </authorList>
    </citation>
    <scope>NUCLEOTIDE SEQUENCE [LARGE SCALE GENOMIC DNA]</scope>
    <source>
        <strain evidence="2 3">DSM 22271</strain>
    </source>
</reference>
<keyword evidence="3" id="KW-1185">Reference proteome</keyword>
<dbReference type="PANTHER" id="PTHR12461:SF105">
    <property type="entry name" value="HYPOXIA-INDUCIBLE FACTOR 1-ALPHA INHIBITOR"/>
    <property type="match status" value="1"/>
</dbReference>
<name>A0A246JPG7_9SPHN</name>
<sequence>MMPLSRCKESIMPQADKRTLLAEGLAAGDDDAALHARLVTAGISAAAAKYEIDRLAKDPMAAQLRRQAARMAKQRWLFANLKRLALEADEGFSLNTLGAPDPDHFYRHYYEANRPAKMAGIVDHWPALTRWSLDHFASVAGDAVVEAQVERNRDPDYEMAKDDHRRLVHFGELLDWLRKDEASNDIYLTAYNSGTNAAALAPLWDDMAPIALLDDSRPRDGFFWLGPRGTLTPWHHDLTNNLLVQVIGRKRVSLAPPWASARMRNSRHCFSDWGNAALPAGPGDDDTPPTLETIIGPGEAIFLPVGWWHQVEALDLSASMSFTSFRRSNAHVEDYGSYGSL</sequence>
<proteinExistence type="predicted"/>